<dbReference type="Proteomes" id="UP000799537">
    <property type="component" value="Unassembled WGS sequence"/>
</dbReference>
<dbReference type="RefSeq" id="XP_033660071.1">
    <property type="nucleotide sequence ID" value="XM_033814634.1"/>
</dbReference>
<evidence type="ECO:0000313" key="3">
    <source>
        <dbReference type="Proteomes" id="UP000799537"/>
    </source>
</evidence>
<evidence type="ECO:0008006" key="4">
    <source>
        <dbReference type="Google" id="ProtNLM"/>
    </source>
</evidence>
<protein>
    <recommendedName>
        <fullName evidence="4">F-box domain-containing protein</fullName>
    </recommendedName>
</protein>
<evidence type="ECO:0000313" key="2">
    <source>
        <dbReference type="EMBL" id="KAF2159182.1"/>
    </source>
</evidence>
<dbReference type="GeneID" id="54567906"/>
<dbReference type="AlphaFoldDB" id="A0A6A6C015"/>
<gene>
    <name evidence="2" type="ORF">M409DRAFT_61008</name>
</gene>
<keyword evidence="3" id="KW-1185">Reference proteome</keyword>
<accession>A0A6A6C015</accession>
<dbReference type="OrthoDB" id="5413827at2759"/>
<feature type="region of interest" description="Disordered" evidence="1">
    <location>
        <begin position="539"/>
        <end position="571"/>
    </location>
</feature>
<proteinExistence type="predicted"/>
<dbReference type="EMBL" id="ML993641">
    <property type="protein sequence ID" value="KAF2159182.1"/>
    <property type="molecule type" value="Genomic_DNA"/>
</dbReference>
<organism evidence="2 3">
    <name type="scientific">Zasmidium cellare ATCC 36951</name>
    <dbReference type="NCBI Taxonomy" id="1080233"/>
    <lineage>
        <taxon>Eukaryota</taxon>
        <taxon>Fungi</taxon>
        <taxon>Dikarya</taxon>
        <taxon>Ascomycota</taxon>
        <taxon>Pezizomycotina</taxon>
        <taxon>Dothideomycetes</taxon>
        <taxon>Dothideomycetidae</taxon>
        <taxon>Mycosphaerellales</taxon>
        <taxon>Mycosphaerellaceae</taxon>
        <taxon>Zasmidium</taxon>
    </lineage>
</organism>
<sequence length="571" mass="65142">MAMQATSERPKASLLTLPYELLEQIFEHLFQRPEGPIIVKGHEILFRHHSDKARPLVGERPRAYLLPNSSNGEKSPSLYSTHPLGQVNTQLRREISTFLRTAAVDVVTRVEGFDHSHLITLLKSLPPTKLKSLTVDPDADAEHTRTLRIHLSPAYTPAWTTHLTAYLTAISALIPQDQEISTAIALLPQPEAHRPHLGVLYTLYRHWKEGMREGPAREEVRKILGVFWARVRGEGVCMTGRWKMRERDGKLDAFERDLLWLGGMWMYIAGANVRRLDIQESNFSLDLASAQRNKRHVDRQMDWMCSNVSSSHQPCTSGARNLRRQVYHRTYSFIRAEERRQHYIRSQLSPEGKSVARSRANGSLYTDHPRVRFRGGEGNNLLLQRRIVLLVGREVDSRGFEAQAPRCYNEVWATCGYLRRCFLQRSLHQSRLEVLVGRMNPRLLLGQADPRRMFEVTVGRFYLRGMSLEGMLKMQLTNQEACFMHRRPTHGNRCPTQTGGVAGGAATGNMCGKSRTLEGDQGRSEVLFMWVSLESGRDRDQVGARGSQIQPQKGRDNRQTEGVRTWAGARR</sequence>
<evidence type="ECO:0000256" key="1">
    <source>
        <dbReference type="SAM" id="MobiDB-lite"/>
    </source>
</evidence>
<name>A0A6A6C015_ZASCE</name>
<reference evidence="2" key="1">
    <citation type="journal article" date="2020" name="Stud. Mycol.">
        <title>101 Dothideomycetes genomes: a test case for predicting lifestyles and emergence of pathogens.</title>
        <authorList>
            <person name="Haridas S."/>
            <person name="Albert R."/>
            <person name="Binder M."/>
            <person name="Bloem J."/>
            <person name="Labutti K."/>
            <person name="Salamov A."/>
            <person name="Andreopoulos B."/>
            <person name="Baker S."/>
            <person name="Barry K."/>
            <person name="Bills G."/>
            <person name="Bluhm B."/>
            <person name="Cannon C."/>
            <person name="Castanera R."/>
            <person name="Culley D."/>
            <person name="Daum C."/>
            <person name="Ezra D."/>
            <person name="Gonzalez J."/>
            <person name="Henrissat B."/>
            <person name="Kuo A."/>
            <person name="Liang C."/>
            <person name="Lipzen A."/>
            <person name="Lutzoni F."/>
            <person name="Magnuson J."/>
            <person name="Mondo S."/>
            <person name="Nolan M."/>
            <person name="Ohm R."/>
            <person name="Pangilinan J."/>
            <person name="Park H.-J."/>
            <person name="Ramirez L."/>
            <person name="Alfaro M."/>
            <person name="Sun H."/>
            <person name="Tritt A."/>
            <person name="Yoshinaga Y."/>
            <person name="Zwiers L.-H."/>
            <person name="Turgeon B."/>
            <person name="Goodwin S."/>
            <person name="Spatafora J."/>
            <person name="Crous P."/>
            <person name="Grigoriev I."/>
        </authorList>
    </citation>
    <scope>NUCLEOTIDE SEQUENCE</scope>
    <source>
        <strain evidence="2">ATCC 36951</strain>
    </source>
</reference>